<name>A0ABN8IM17_9NEOP</name>
<dbReference type="InterPro" id="IPR036236">
    <property type="entry name" value="Znf_C2H2_sf"/>
</dbReference>
<feature type="non-terminal residue" evidence="7">
    <location>
        <position position="1"/>
    </location>
</feature>
<keyword evidence="2" id="KW-0677">Repeat</keyword>
<gene>
    <name evidence="7" type="ORF">IPOD504_LOCUS11425</name>
</gene>
<keyword evidence="4" id="KW-0862">Zinc</keyword>
<sequence>MRNKYSPSKLDGFNRMNLHCFVCNTKAGVTFRNAINIFGEQTTLQSGKSLADVLSEIVEKRVKEDEIHSKVLCKKCYKVCTEYDSIQIRMRVLKSDILGQFKKTLPKYKLNYDTYNASSATGESPAPSPQSSPSEVTMKRVVVPASKLQPLPPDFVIKAGTVARRKATLASKLANPEIRILSPSTLNLKVTVGTSVLTQSIKTTGALNNKSQRLALVPSVRHVTSSVTSAVAATHSPLKITKLEANSDPENNDEQPMEIDEDCSLAVITTQEDKKWVLQNVPEKRIEIGEGDGMKTENYLDVGLLPGLEAEERQSQLLLGKFQILDEDADDGDDQTFVMNERDGSIIRVVSGQKLLYGDAEISLVVPEDGDGDSQDSNDESQIELQVSGDEETANAIIAAAQEQGGAFIKVESGEMYRVKSVESKAEPEEKSEDDETDIHSIASQMADGQYKCLLCERDGEKSEGLDATSLSRHVGASHGARVYACALCGLLLGQKGAYVQHLEKHASKQQADKSKVHECTVCKKKYSSRQLLGEHMNTHSGARPHRCALCGKTFASKYTHQSHLKTHLDRPRPYKCEQCGKSFLTQQNLNQHEKTHSGVKDFICKVCGKAFGTQHNLKVHGVVHSGTRPFVCGVCGKAFARRAEVRDHLRIHTGERPFSCEICGASFTQRSNLHSHRRATHLDDKRYKCQLCPKRFKRRRLLDYHVKASHTGERPLQCEVCRVTFVYPEHYKKHLRIHSGEKPFVCEVCGKSFNSRDNRNTHRFVHSDKKPYECLVCGAGYMRKQLLYHHMNTSGHLAESIVVNQPRVTKLVENVVTTSSPMADGASTVTVAESIFQTPEGLQVETTEKSDDRANDGGAKLFIADDKIIIQDGKSLNLVQGNGDASLLTLHNIEDGKDNPIVEAVTADQLVVNAQSEEVGVPQGLENGGMLRLVQVRLPDGRSGWLAVDS</sequence>
<dbReference type="Pfam" id="PF13912">
    <property type="entry name" value="zf-C2H2_6"/>
    <property type="match status" value="2"/>
</dbReference>
<dbReference type="Gene3D" id="3.30.160.60">
    <property type="entry name" value="Classic Zinc Finger"/>
    <property type="match status" value="10"/>
</dbReference>
<dbReference type="Pfam" id="PF12874">
    <property type="entry name" value="zf-met"/>
    <property type="match status" value="1"/>
</dbReference>
<protein>
    <recommendedName>
        <fullName evidence="6">C2H2-type domain-containing protein</fullName>
    </recommendedName>
</protein>
<keyword evidence="3 5" id="KW-0863">Zinc-finger</keyword>
<accession>A0ABN8IM17</accession>
<dbReference type="SMART" id="SM00355">
    <property type="entry name" value="ZnF_C2H2"/>
    <property type="match status" value="12"/>
</dbReference>
<dbReference type="Proteomes" id="UP000837857">
    <property type="component" value="Chromosome 28"/>
</dbReference>
<evidence type="ECO:0000256" key="1">
    <source>
        <dbReference type="ARBA" id="ARBA00022723"/>
    </source>
</evidence>
<proteinExistence type="predicted"/>
<keyword evidence="1" id="KW-0479">Metal-binding</keyword>
<reference evidence="7" key="1">
    <citation type="submission" date="2022-03" db="EMBL/GenBank/DDBJ databases">
        <authorList>
            <person name="Martin H S."/>
        </authorList>
    </citation>
    <scope>NUCLEOTIDE SEQUENCE</scope>
</reference>
<dbReference type="SUPFAM" id="SSF57667">
    <property type="entry name" value="beta-beta-alpha zinc fingers"/>
    <property type="match status" value="4"/>
</dbReference>
<dbReference type="InterPro" id="IPR013087">
    <property type="entry name" value="Znf_C2H2_type"/>
</dbReference>
<keyword evidence="8" id="KW-1185">Reference proteome</keyword>
<feature type="domain" description="C2H2-type" evidence="6">
    <location>
        <begin position="575"/>
        <end position="602"/>
    </location>
</feature>
<dbReference type="PANTHER" id="PTHR24379">
    <property type="entry name" value="KRAB AND ZINC FINGER DOMAIN-CONTAINING"/>
    <property type="match status" value="1"/>
</dbReference>
<dbReference type="PANTHER" id="PTHR24379:SF127">
    <property type="entry name" value="BLOODY FINGERS-RELATED"/>
    <property type="match status" value="1"/>
</dbReference>
<feature type="domain" description="C2H2-type" evidence="6">
    <location>
        <begin position="773"/>
        <end position="802"/>
    </location>
</feature>
<evidence type="ECO:0000313" key="8">
    <source>
        <dbReference type="Proteomes" id="UP000837857"/>
    </source>
</evidence>
<feature type="domain" description="C2H2-type" evidence="6">
    <location>
        <begin position="688"/>
        <end position="716"/>
    </location>
</feature>
<feature type="domain" description="C2H2-type" evidence="6">
    <location>
        <begin position="717"/>
        <end position="744"/>
    </location>
</feature>
<evidence type="ECO:0000313" key="7">
    <source>
        <dbReference type="EMBL" id="CAH2061754.1"/>
    </source>
</evidence>
<feature type="domain" description="C2H2-type" evidence="6">
    <location>
        <begin position="659"/>
        <end position="687"/>
    </location>
</feature>
<evidence type="ECO:0000256" key="3">
    <source>
        <dbReference type="ARBA" id="ARBA00022771"/>
    </source>
</evidence>
<feature type="domain" description="C2H2-type" evidence="6">
    <location>
        <begin position="745"/>
        <end position="772"/>
    </location>
</feature>
<dbReference type="EMBL" id="OW152840">
    <property type="protein sequence ID" value="CAH2061754.1"/>
    <property type="molecule type" value="Genomic_DNA"/>
</dbReference>
<dbReference type="PROSITE" id="PS50157">
    <property type="entry name" value="ZINC_FINGER_C2H2_2"/>
    <property type="match status" value="11"/>
</dbReference>
<feature type="domain" description="C2H2-type" evidence="6">
    <location>
        <begin position="631"/>
        <end position="658"/>
    </location>
</feature>
<evidence type="ECO:0000259" key="6">
    <source>
        <dbReference type="PROSITE" id="PS50157"/>
    </source>
</evidence>
<evidence type="ECO:0000256" key="5">
    <source>
        <dbReference type="PROSITE-ProRule" id="PRU00042"/>
    </source>
</evidence>
<dbReference type="Pfam" id="PF00096">
    <property type="entry name" value="zf-C2H2"/>
    <property type="match status" value="5"/>
</dbReference>
<dbReference type="PROSITE" id="PS00028">
    <property type="entry name" value="ZINC_FINGER_C2H2_1"/>
    <property type="match status" value="10"/>
</dbReference>
<feature type="domain" description="C2H2-type" evidence="6">
    <location>
        <begin position="603"/>
        <end position="630"/>
    </location>
</feature>
<evidence type="ECO:0000256" key="2">
    <source>
        <dbReference type="ARBA" id="ARBA00022737"/>
    </source>
</evidence>
<feature type="domain" description="C2H2-type" evidence="6">
    <location>
        <begin position="546"/>
        <end position="573"/>
    </location>
</feature>
<feature type="domain" description="C2H2-type" evidence="6">
    <location>
        <begin position="484"/>
        <end position="511"/>
    </location>
</feature>
<feature type="domain" description="C2H2-type" evidence="6">
    <location>
        <begin position="518"/>
        <end position="545"/>
    </location>
</feature>
<evidence type="ECO:0000256" key="4">
    <source>
        <dbReference type="ARBA" id="ARBA00022833"/>
    </source>
</evidence>
<organism evidence="7 8">
    <name type="scientific">Iphiclides podalirius</name>
    <name type="common">scarce swallowtail</name>
    <dbReference type="NCBI Taxonomy" id="110791"/>
    <lineage>
        <taxon>Eukaryota</taxon>
        <taxon>Metazoa</taxon>
        <taxon>Ecdysozoa</taxon>
        <taxon>Arthropoda</taxon>
        <taxon>Hexapoda</taxon>
        <taxon>Insecta</taxon>
        <taxon>Pterygota</taxon>
        <taxon>Neoptera</taxon>
        <taxon>Endopterygota</taxon>
        <taxon>Lepidoptera</taxon>
        <taxon>Glossata</taxon>
        <taxon>Ditrysia</taxon>
        <taxon>Papilionoidea</taxon>
        <taxon>Papilionidae</taxon>
        <taxon>Papilioninae</taxon>
        <taxon>Iphiclides</taxon>
    </lineage>
</organism>